<dbReference type="PROSITE" id="PS50042">
    <property type="entry name" value="CNMP_BINDING_3"/>
    <property type="match status" value="1"/>
</dbReference>
<accession>A0AAE0FHN5</accession>
<keyword evidence="4" id="KW-1185">Reference proteome</keyword>
<dbReference type="EMBL" id="LGRX02018721">
    <property type="protein sequence ID" value="KAK3259461.1"/>
    <property type="molecule type" value="Genomic_DNA"/>
</dbReference>
<evidence type="ECO:0000313" key="3">
    <source>
        <dbReference type="EMBL" id="KAK3259461.1"/>
    </source>
</evidence>
<name>A0AAE0FHN5_9CHLO</name>
<reference evidence="3 4" key="1">
    <citation type="journal article" date="2015" name="Genome Biol. Evol.">
        <title>Comparative Genomics of a Bacterivorous Green Alga Reveals Evolutionary Causalities and Consequences of Phago-Mixotrophic Mode of Nutrition.</title>
        <authorList>
            <person name="Burns J.A."/>
            <person name="Paasch A."/>
            <person name="Narechania A."/>
            <person name="Kim E."/>
        </authorList>
    </citation>
    <scope>NUCLEOTIDE SEQUENCE [LARGE SCALE GENOMIC DNA]</scope>
    <source>
        <strain evidence="3 4">PLY_AMNH</strain>
    </source>
</reference>
<gene>
    <name evidence="3" type="ORF">CYMTET_31542</name>
</gene>
<feature type="compositionally biased region" description="Basic and acidic residues" evidence="1">
    <location>
        <begin position="95"/>
        <end position="115"/>
    </location>
</feature>
<dbReference type="AlphaFoldDB" id="A0AAE0FHN5"/>
<proteinExistence type="predicted"/>
<feature type="domain" description="Cyclic nucleotide-binding" evidence="2">
    <location>
        <begin position="23"/>
        <end position="82"/>
    </location>
</feature>
<protein>
    <recommendedName>
        <fullName evidence="2">Cyclic nucleotide-binding domain-containing protein</fullName>
    </recommendedName>
</protein>
<dbReference type="Proteomes" id="UP001190700">
    <property type="component" value="Unassembled WGS sequence"/>
</dbReference>
<feature type="non-terminal residue" evidence="3">
    <location>
        <position position="228"/>
    </location>
</feature>
<organism evidence="3 4">
    <name type="scientific">Cymbomonas tetramitiformis</name>
    <dbReference type="NCBI Taxonomy" id="36881"/>
    <lineage>
        <taxon>Eukaryota</taxon>
        <taxon>Viridiplantae</taxon>
        <taxon>Chlorophyta</taxon>
        <taxon>Pyramimonadophyceae</taxon>
        <taxon>Pyramimonadales</taxon>
        <taxon>Pyramimonadaceae</taxon>
        <taxon>Cymbomonas</taxon>
    </lineage>
</organism>
<dbReference type="InterPro" id="IPR000595">
    <property type="entry name" value="cNMP-bd_dom"/>
</dbReference>
<evidence type="ECO:0000313" key="4">
    <source>
        <dbReference type="Proteomes" id="UP001190700"/>
    </source>
</evidence>
<dbReference type="InterPro" id="IPR014710">
    <property type="entry name" value="RmlC-like_jellyroll"/>
</dbReference>
<dbReference type="InterPro" id="IPR018490">
    <property type="entry name" value="cNMP-bd_dom_sf"/>
</dbReference>
<dbReference type="SUPFAM" id="SSF51206">
    <property type="entry name" value="cAMP-binding domain-like"/>
    <property type="match status" value="1"/>
</dbReference>
<dbReference type="Gene3D" id="2.60.120.10">
    <property type="entry name" value="Jelly Rolls"/>
    <property type="match status" value="1"/>
</dbReference>
<comment type="caution">
    <text evidence="3">The sequence shown here is derived from an EMBL/GenBank/DDBJ whole genome shotgun (WGS) entry which is preliminary data.</text>
</comment>
<evidence type="ECO:0000259" key="2">
    <source>
        <dbReference type="PROSITE" id="PS50042"/>
    </source>
</evidence>
<evidence type="ECO:0000256" key="1">
    <source>
        <dbReference type="SAM" id="MobiDB-lite"/>
    </source>
</evidence>
<feature type="non-terminal residue" evidence="3">
    <location>
        <position position="1"/>
    </location>
</feature>
<feature type="region of interest" description="Disordered" evidence="1">
    <location>
        <begin position="81"/>
        <end position="154"/>
    </location>
</feature>
<sequence>RANQRTEHEVPELCALARRFFTIARHMDLFCLEDLCYFGKLVEYKAGTTIVEAGAQLDSYYLMVQGSAMLKMNQESAGEHIVLGKKPKAPVAKKAKPDAKPDSKPDPKAKADGKAKPGGAESRQAAAKVKDTKEKDGKSEAAKKKPTLAPSVKAPRRGSIMANMEVKDPTSSVATWRGGLDKDEDLEREGHQYYPLLEAGMDFGDTLLKANVPSPVTVVAHNNCLFLQ</sequence>
<feature type="compositionally biased region" description="Basic residues" evidence="1">
    <location>
        <begin position="83"/>
        <end position="94"/>
    </location>
</feature>
<feature type="compositionally biased region" description="Basic and acidic residues" evidence="1">
    <location>
        <begin position="128"/>
        <end position="143"/>
    </location>
</feature>